<feature type="transmembrane region" description="Helical" evidence="5">
    <location>
        <begin position="127"/>
        <end position="143"/>
    </location>
</feature>
<proteinExistence type="predicted"/>
<dbReference type="GO" id="GO:0008273">
    <property type="term" value="F:calcium, potassium:sodium antiporter activity"/>
    <property type="evidence" value="ECO:0007669"/>
    <property type="project" value="TreeGrafter"/>
</dbReference>
<comment type="subcellular location">
    <subcellularLocation>
        <location evidence="1">Membrane</location>
        <topology evidence="1">Multi-pass membrane protein</topology>
    </subcellularLocation>
</comment>
<feature type="transmembrane region" description="Helical" evidence="5">
    <location>
        <begin position="197"/>
        <end position="214"/>
    </location>
</feature>
<feature type="domain" description="Sodium/calcium exchanger membrane region" evidence="6">
    <location>
        <begin position="200"/>
        <end position="340"/>
    </location>
</feature>
<dbReference type="NCBIfam" id="TIGR00367">
    <property type="entry name" value="calcium/sodium antiporter"/>
    <property type="match status" value="1"/>
</dbReference>
<organism evidence="7">
    <name type="scientific">hydrothermal vent metagenome</name>
    <dbReference type="NCBI Taxonomy" id="652676"/>
    <lineage>
        <taxon>unclassified sequences</taxon>
        <taxon>metagenomes</taxon>
        <taxon>ecological metagenomes</taxon>
    </lineage>
</organism>
<protein>
    <submittedName>
        <fullName evidence="7">Inner membrane protein YrbG, predicted calcium/sodium:proton antiporter</fullName>
    </submittedName>
</protein>
<evidence type="ECO:0000256" key="4">
    <source>
        <dbReference type="ARBA" id="ARBA00023136"/>
    </source>
</evidence>
<dbReference type="InterPro" id="IPR004837">
    <property type="entry name" value="NaCa_Exmemb"/>
</dbReference>
<dbReference type="AlphaFoldDB" id="A0A3B0SXI1"/>
<dbReference type="InterPro" id="IPR044880">
    <property type="entry name" value="NCX_ion-bd_dom_sf"/>
</dbReference>
<dbReference type="GO" id="GO:0005886">
    <property type="term" value="C:plasma membrane"/>
    <property type="evidence" value="ECO:0007669"/>
    <property type="project" value="TreeGrafter"/>
</dbReference>
<dbReference type="EMBL" id="UOEE01000276">
    <property type="protein sequence ID" value="VAV99465.1"/>
    <property type="molecule type" value="Genomic_DNA"/>
</dbReference>
<evidence type="ECO:0000313" key="7">
    <source>
        <dbReference type="EMBL" id="VAV99465.1"/>
    </source>
</evidence>
<feature type="domain" description="Sodium/calcium exchanger membrane region" evidence="6">
    <location>
        <begin position="28"/>
        <end position="167"/>
    </location>
</feature>
<sequence>MQKGVGHHLYGHAGLLELDFLMPTLLPILWLVFGIAILIVSGDVLVRGSASLAKGWGIPPLIIGLTVIALGTSAPELVVSVGAVLAGAPGLAVGNVIGSNTANMLLVLGVPAMILPITTTAPGTRRNVAIAIAAAVIFFLMALGGSIGFWQGVLLFSLIVIYLLYLFTQARSGKEVAADIAEMSDVDHMDGLPKRNLSIAIFILIGMIGLPIGGHLVGSNAVTIAANLGISDAIIGLTIVAIGTSLPELATSVIAAFRGHSELAVGNAFGSNIFNIFAVGGAAAMTGTLPIDPALLQLDLPVMLGASILLALFVFARKSIGRVSGFLLAFSYLAYLAYLVYTVA</sequence>
<feature type="transmembrane region" description="Helical" evidence="5">
    <location>
        <begin position="295"/>
        <end position="316"/>
    </location>
</feature>
<feature type="transmembrane region" description="Helical" evidence="5">
    <location>
        <begin position="234"/>
        <end position="257"/>
    </location>
</feature>
<evidence type="ECO:0000256" key="3">
    <source>
        <dbReference type="ARBA" id="ARBA00022989"/>
    </source>
</evidence>
<evidence type="ECO:0000256" key="1">
    <source>
        <dbReference type="ARBA" id="ARBA00004141"/>
    </source>
</evidence>
<dbReference type="Gene3D" id="1.20.1420.30">
    <property type="entry name" value="NCX, central ion-binding region"/>
    <property type="match status" value="1"/>
</dbReference>
<keyword evidence="4 5" id="KW-0472">Membrane</keyword>
<reference evidence="7" key="1">
    <citation type="submission" date="2018-06" db="EMBL/GenBank/DDBJ databases">
        <authorList>
            <person name="Zhirakovskaya E."/>
        </authorList>
    </citation>
    <scope>NUCLEOTIDE SEQUENCE</scope>
</reference>
<dbReference type="GO" id="GO:0005262">
    <property type="term" value="F:calcium channel activity"/>
    <property type="evidence" value="ECO:0007669"/>
    <property type="project" value="TreeGrafter"/>
</dbReference>
<keyword evidence="2 5" id="KW-0812">Transmembrane</keyword>
<dbReference type="PANTHER" id="PTHR10846">
    <property type="entry name" value="SODIUM/POTASSIUM/CALCIUM EXCHANGER"/>
    <property type="match status" value="1"/>
</dbReference>
<evidence type="ECO:0000256" key="5">
    <source>
        <dbReference type="SAM" id="Phobius"/>
    </source>
</evidence>
<evidence type="ECO:0000256" key="2">
    <source>
        <dbReference type="ARBA" id="ARBA00022692"/>
    </source>
</evidence>
<gene>
    <name evidence="7" type="ORF">MNBD_ALPHA06-404</name>
</gene>
<feature type="transmembrane region" description="Helical" evidence="5">
    <location>
        <begin position="149"/>
        <end position="167"/>
    </location>
</feature>
<dbReference type="PANTHER" id="PTHR10846:SF8">
    <property type="entry name" value="INNER MEMBRANE PROTEIN YRBG"/>
    <property type="match status" value="1"/>
</dbReference>
<feature type="transmembrane region" description="Helical" evidence="5">
    <location>
        <begin position="269"/>
        <end position="289"/>
    </location>
</feature>
<dbReference type="GO" id="GO:0006874">
    <property type="term" value="P:intracellular calcium ion homeostasis"/>
    <property type="evidence" value="ECO:0007669"/>
    <property type="project" value="TreeGrafter"/>
</dbReference>
<dbReference type="InterPro" id="IPR004481">
    <property type="entry name" value="K/Na/Ca-exchanger"/>
</dbReference>
<name>A0A3B0SXI1_9ZZZZ</name>
<evidence type="ECO:0000259" key="6">
    <source>
        <dbReference type="Pfam" id="PF01699"/>
    </source>
</evidence>
<feature type="transmembrane region" description="Helical" evidence="5">
    <location>
        <begin position="92"/>
        <end position="115"/>
    </location>
</feature>
<feature type="transmembrane region" description="Helical" evidence="5">
    <location>
        <begin position="61"/>
        <end position="86"/>
    </location>
</feature>
<feature type="transmembrane region" description="Helical" evidence="5">
    <location>
        <begin position="20"/>
        <end position="40"/>
    </location>
</feature>
<accession>A0A3B0SXI1</accession>
<feature type="transmembrane region" description="Helical" evidence="5">
    <location>
        <begin position="323"/>
        <end position="341"/>
    </location>
</feature>
<keyword evidence="3 5" id="KW-1133">Transmembrane helix</keyword>
<dbReference type="Pfam" id="PF01699">
    <property type="entry name" value="Na_Ca_ex"/>
    <property type="match status" value="2"/>
</dbReference>